<feature type="compositionally biased region" description="Low complexity" evidence="6">
    <location>
        <begin position="1840"/>
        <end position="1852"/>
    </location>
</feature>
<feature type="compositionally biased region" description="Polar residues" evidence="6">
    <location>
        <begin position="633"/>
        <end position="660"/>
    </location>
</feature>
<feature type="compositionally biased region" description="Polar residues" evidence="6">
    <location>
        <begin position="1112"/>
        <end position="1137"/>
    </location>
</feature>
<name>A0A4U7ANA1_9PEZI</name>
<feature type="region of interest" description="Disordered" evidence="6">
    <location>
        <begin position="1307"/>
        <end position="1330"/>
    </location>
</feature>
<evidence type="ECO:0000256" key="4">
    <source>
        <dbReference type="PROSITE-ProRule" id="PRU00125"/>
    </source>
</evidence>
<dbReference type="EMBL" id="PTQR01000114">
    <property type="protein sequence ID" value="TKX19583.1"/>
    <property type="molecule type" value="Genomic_DNA"/>
</dbReference>
<feature type="region of interest" description="Disordered" evidence="6">
    <location>
        <begin position="153"/>
        <end position="660"/>
    </location>
</feature>
<dbReference type="Gene3D" id="2.10.110.10">
    <property type="entry name" value="Cysteine Rich Protein"/>
    <property type="match status" value="3"/>
</dbReference>
<dbReference type="PROSITE" id="PS00478">
    <property type="entry name" value="LIM_DOMAIN_1"/>
    <property type="match status" value="2"/>
</dbReference>
<feature type="compositionally biased region" description="Basic and acidic residues" evidence="6">
    <location>
        <begin position="425"/>
        <end position="439"/>
    </location>
</feature>
<dbReference type="SUPFAM" id="SSF57716">
    <property type="entry name" value="Glucocorticoid receptor-like (DNA-binding domain)"/>
    <property type="match status" value="3"/>
</dbReference>
<evidence type="ECO:0000313" key="9">
    <source>
        <dbReference type="Proteomes" id="UP000308133"/>
    </source>
</evidence>
<feature type="coiled-coil region" evidence="5">
    <location>
        <begin position="2423"/>
        <end position="2532"/>
    </location>
</feature>
<evidence type="ECO:0000256" key="1">
    <source>
        <dbReference type="ARBA" id="ARBA00022723"/>
    </source>
</evidence>
<feature type="compositionally biased region" description="Low complexity" evidence="6">
    <location>
        <begin position="2797"/>
        <end position="2809"/>
    </location>
</feature>
<dbReference type="CDD" id="cd08368">
    <property type="entry name" value="LIM"/>
    <property type="match status" value="2"/>
</dbReference>
<feature type="region of interest" description="Disordered" evidence="6">
    <location>
        <begin position="2009"/>
        <end position="2051"/>
    </location>
</feature>
<evidence type="ECO:0000256" key="5">
    <source>
        <dbReference type="SAM" id="Coils"/>
    </source>
</evidence>
<gene>
    <name evidence="8" type="ORF">C1H76_8432</name>
</gene>
<evidence type="ECO:0000256" key="3">
    <source>
        <dbReference type="ARBA" id="ARBA00023054"/>
    </source>
</evidence>
<dbReference type="Proteomes" id="UP000308133">
    <property type="component" value="Unassembled WGS sequence"/>
</dbReference>
<feature type="region of interest" description="Disordered" evidence="6">
    <location>
        <begin position="1103"/>
        <end position="1147"/>
    </location>
</feature>
<evidence type="ECO:0000313" key="8">
    <source>
        <dbReference type="EMBL" id="TKX19583.1"/>
    </source>
</evidence>
<evidence type="ECO:0000256" key="6">
    <source>
        <dbReference type="SAM" id="MobiDB-lite"/>
    </source>
</evidence>
<feature type="compositionally biased region" description="Low complexity" evidence="6">
    <location>
        <begin position="889"/>
        <end position="900"/>
    </location>
</feature>
<dbReference type="PANTHER" id="PTHR32083">
    <property type="entry name" value="CILIA AND FLAGELLA-ASSOCIATED PROTEIN 58-RELATED"/>
    <property type="match status" value="1"/>
</dbReference>
<feature type="region of interest" description="Disordered" evidence="6">
    <location>
        <begin position="1"/>
        <end position="22"/>
    </location>
</feature>
<feature type="coiled-coil region" evidence="5">
    <location>
        <begin position="2647"/>
        <end position="2674"/>
    </location>
</feature>
<feature type="compositionally biased region" description="Basic and acidic residues" evidence="6">
    <location>
        <begin position="224"/>
        <end position="244"/>
    </location>
</feature>
<feature type="compositionally biased region" description="Polar residues" evidence="6">
    <location>
        <begin position="451"/>
        <end position="460"/>
    </location>
</feature>
<feature type="region of interest" description="Disordered" evidence="6">
    <location>
        <begin position="1065"/>
        <end position="1086"/>
    </location>
</feature>
<feature type="domain" description="LIM zinc-binding" evidence="7">
    <location>
        <begin position="665"/>
        <end position="726"/>
    </location>
</feature>
<feature type="compositionally biased region" description="Polar residues" evidence="6">
    <location>
        <begin position="1268"/>
        <end position="1283"/>
    </location>
</feature>
<feature type="compositionally biased region" description="Basic and acidic residues" evidence="6">
    <location>
        <begin position="1734"/>
        <end position="1744"/>
    </location>
</feature>
<evidence type="ECO:0000256" key="2">
    <source>
        <dbReference type="ARBA" id="ARBA00022833"/>
    </source>
</evidence>
<proteinExistence type="predicted"/>
<feature type="compositionally biased region" description="Polar residues" evidence="6">
    <location>
        <begin position="608"/>
        <end position="621"/>
    </location>
</feature>
<feature type="region of interest" description="Disordered" evidence="6">
    <location>
        <begin position="2095"/>
        <end position="2127"/>
    </location>
</feature>
<feature type="region of interest" description="Disordered" evidence="6">
    <location>
        <begin position="1265"/>
        <end position="1285"/>
    </location>
</feature>
<feature type="domain" description="LIM zinc-binding" evidence="7">
    <location>
        <begin position="827"/>
        <end position="887"/>
    </location>
</feature>
<keyword evidence="3 5" id="KW-0175">Coiled coil</keyword>
<keyword evidence="2 4" id="KW-0862">Zinc</keyword>
<dbReference type="GO" id="GO:0046872">
    <property type="term" value="F:metal ion binding"/>
    <property type="evidence" value="ECO:0007669"/>
    <property type="project" value="UniProtKB-KW"/>
</dbReference>
<feature type="compositionally biased region" description="Basic and acidic residues" evidence="6">
    <location>
        <begin position="305"/>
        <end position="329"/>
    </location>
</feature>
<feature type="compositionally biased region" description="Basic and acidic residues" evidence="6">
    <location>
        <begin position="1775"/>
        <end position="1789"/>
    </location>
</feature>
<feature type="compositionally biased region" description="Polar residues" evidence="6">
    <location>
        <begin position="1623"/>
        <end position="1636"/>
    </location>
</feature>
<reference evidence="8 9" key="1">
    <citation type="submission" date="2018-02" db="EMBL/GenBank/DDBJ databases">
        <title>Draft genome sequences of Elsinoe sp., causing black scab on jojoba.</title>
        <authorList>
            <person name="Stodart B."/>
            <person name="Jeffress S."/>
            <person name="Ash G."/>
            <person name="Arun Chinnappa K."/>
        </authorList>
    </citation>
    <scope>NUCLEOTIDE SEQUENCE [LARGE SCALE GENOMIC DNA]</scope>
    <source>
        <strain evidence="8 9">Hillstone_2</strain>
    </source>
</reference>
<feature type="domain" description="LIM zinc-binding" evidence="7">
    <location>
        <begin position="766"/>
        <end position="826"/>
    </location>
</feature>
<feature type="compositionally biased region" description="Pro residues" evidence="6">
    <location>
        <begin position="510"/>
        <end position="519"/>
    </location>
</feature>
<dbReference type="SMART" id="SM00132">
    <property type="entry name" value="LIM"/>
    <property type="match status" value="3"/>
</dbReference>
<organism evidence="8 9">
    <name type="scientific">Elsinoe australis</name>
    <dbReference type="NCBI Taxonomy" id="40998"/>
    <lineage>
        <taxon>Eukaryota</taxon>
        <taxon>Fungi</taxon>
        <taxon>Dikarya</taxon>
        <taxon>Ascomycota</taxon>
        <taxon>Pezizomycotina</taxon>
        <taxon>Dothideomycetes</taxon>
        <taxon>Dothideomycetidae</taxon>
        <taxon>Myriangiales</taxon>
        <taxon>Elsinoaceae</taxon>
        <taxon>Elsinoe</taxon>
    </lineage>
</organism>
<feature type="region of interest" description="Disordered" evidence="6">
    <location>
        <begin position="889"/>
        <end position="925"/>
    </location>
</feature>
<feature type="region of interest" description="Disordered" evidence="6">
    <location>
        <begin position="973"/>
        <end position="1003"/>
    </location>
</feature>
<feature type="compositionally biased region" description="Polar residues" evidence="6">
    <location>
        <begin position="1307"/>
        <end position="1321"/>
    </location>
</feature>
<feature type="compositionally biased region" description="Basic and acidic residues" evidence="6">
    <location>
        <begin position="1881"/>
        <end position="1893"/>
    </location>
</feature>
<keyword evidence="4" id="KW-0440">LIM domain</keyword>
<dbReference type="PROSITE" id="PS50023">
    <property type="entry name" value="LIM_DOMAIN_2"/>
    <property type="match status" value="3"/>
</dbReference>
<dbReference type="GO" id="GO:0030695">
    <property type="term" value="F:GTPase regulator activity"/>
    <property type="evidence" value="ECO:0007669"/>
    <property type="project" value="UniProtKB-ARBA"/>
</dbReference>
<sequence length="2945" mass="324898">MLARSRNSKTGSGEDGNFMSEGQLGQSVSSILVINTEQAPADYLADLRTSRAARLNGSRPLPPSRSDNHKRPESPSMSRDGPNEYAGRPLVPAPLRVSSPAPKAKEVEAPHAKSNTTTSSSMVYLENGTRWMEKQEARSLRMALEDMDLEEERRIHEAAQDEASQLVLEHKSPAKKTETSAYANPDTPKRDYRVHLRQGSYGRCHSPMPDLSSSSATSPIKSETSSKSRAEEEAKVEDVPKTDSRTSNAPQSKGLPAPEIPAERPASPPSPRKQMKKSYQGLANAVAADIATIKRRVSSGSRRKVSSEKRMFPTAEDRIYEEPEPIKEEEVVEPVKQPAPQPPPQESTVSSMPRHMRKNPFARASLERANSLAAGQGPRFNPIEIQRNPPSQSRRPWYMSNKPASAPAVPQTQEVEKETNDDEEPKLKDGKEIRGDDIRAATSMKRKDRSTNLPQPTAVSDSPGRPIVSFTNEWKKKEVERERSASPITGPRPNSRPGSSNGQTMAPPTRVQPPRPAPIARPARSLPTTHIPHPLARSNTSPPNVNIPNGIPVLNLPDGDDGTASPVLSEEPHLPQLNLLQTSNEPKRSLPTPTAPRSMPNIPCINAPNGNTQASEPTRQSPARPLPVPKQPTRPNSNRQSQLQADPRHTQSAPHITPTQQKSSALCAQCALPIAGRILSAAGERFHPECFACHQCGINLECVAFYPEPDQKYYERIARIHQRVQGFEVAMPEGVTEEDVIRLEQEDGDEGMRFFCHLDFHELFSPRCRSCKTPIEGEVVVACGAEWHVGHFFCAQCGDPFDSSTPFVEKDGYAWCLGCHTHRYSPKCKKCRKPITEIVVNALGYDWHGDCFCCSECGGGFDDGQYFLRGASTDPVCVRCEDRRLKANTTSTFSQSPSPTHKTPVRSKKPQLSHAAPLSESLPHSVASAPTELGARYFTPALFPRRIDALDQSSDRPSVLRGRSDSNASESYYTATWNTPNDPAFQSTGRRPHTSGRETVAGGRAPVPAGFVFGLDHLVQSRLPKSLFGDITEGPLSPSLAKQIRASQKLSEHAAGLFGDQSDFLTQARGGPVERTPPRSKATVEMLASRWAPTPDKELYEKEMAEKAREPQSPQVKIGTQSMESPRPTSIRTGSLESTKESPRKKKKVLWNGRQCVIYLPSGAPERFGGARPMSREQVHNLMRGWQAAGFDTNGFDVQHSENPEIEADRGVLRYTEAQTLFNAPAGTRANVRIADPKAWKNYENWLMEEKLRALGVGGLDEPPVMSRETSGQQQSRTFSPQFNAAPGTQGYPFSQRSTPGLSNFSTTTHSRTMSVASPLSSGPEGRGHAHRHSVFGMPQAFQQMSGSMNPTMRSFSPSQQLSLNAVARASSPGFDRFKSSVSPVPQAGPPLDGQPFRPSPVGERRFTPPAHMRHHSLAPTFSPHQAPAVVTPRRSPLAEVPEDEDELPQQFTPRAQTQQTDIVVPTPRGHRKNISENLEKEIRDAERMLEQQNSWENGEQVKPAQQPPFSQFSMPPQDSFSFNPPTQTPSGYQFGGPQNVPSFQPQAFAFQPQNTFGQPSFNPNQPAFNPKQSTFNPGQPTFQPQAPSFNFNSGLAARAPSFQPGSVTDMFPHAPIGRPNQLGHTRQQSSGNLNVTAPAFKPQSFGGPGAMPSGSFDFSSEFKPGAQAFQPSKPLEPQEGKKPIFGEVHIPDVVKSVKKSKAVAIIRPISSHKNDTADQVEEDETGRPMQSTDRQKRAFRAAEDDGDSVPLFATRPESPAQAKASTPEPLAETTSRKDTTSSDEKPEQEVLDDSAMDMDGAPKVEDKNATAADLAALDYQTDENKENAPLQNTNAPTTSSHSRNLSSLSALAKPFEFVPKTQTAQAPPLQLPQYDMQSSPEKRTSLDPEKPDFSPARIFSRDVGSVDDSLSNAPEPEKAVSPLREATPPRLAELSFEPSFDEIDAVMRQLNEENDDEDVRQSQESDDVERIDTDQLRTSSPSAMISQLEALRSDAPSPGSVQIHHIRDDRSRSVSSMSEKPHLDMSTPLEMPSPNMQGPRNRKLGPSSEWSEDFAPGAEQQIQQRSIFDERVDEIIGKAFKDHLEPLQEQMASLRRSLSEARPTTADSRVKRLASSGLDSDADDEDDVMDSKFLARPLSSRGNRKYDLMKAAVADALTQRSASPVRNSHVDLLHSFELVNSRLDTLLVKGFDLEDIRDVVQEAMQKTTSSLVHVPRSVSSDEEKDFKVQKQEHFDTKKLLRLAEEELDILRAAISDKDSRLELLERERRDLRDRADNGEDLADRLSRKVNDLEAESTTLHSTLEEYRALRLKLKHDQEDTETENRQLRATMLDLEGQVADGKNVRDNMRDKLDRIHTDMASAAQRLANQKVVWQRQNEDLQKRCAVFQSRLDSEIQLRAGLENEVSRLRMLASEGESVKIQLEQNVRTNAMLEDTIQGLRDEVNELQTSNSRVHRELQDARENSRLEVQRAQLMMQAGVETASNQADAMRAGLESKLSITANELENMKAMMEAMKSRHEILLQEEADLRRETLHKVNEASSSALENLRARHEEDVHFLKIQHDRGLAESKHDHARSENFWNERLTMSEERHSHLKERISHLEERLAIAKSAASAAAQAAQAAAKAPLAASSSEPERISPQALRESILVLQEQLQDRESRIERLQNDLSSTNATVPQKLKEKDIEISWLRELLAVRADDLSDLISTLSKQDFDRQAARDAAIRIQTQMQIEMAEKERHITAGDSLPKQALAGITNFASPKAVQLAAAIGNWRARGAPSVPPRRGSPAASSTAREMSRISASEGSAGSSSIKREDRAERELRDQLSTNDETPSKITIAQPRPGSAASWMSGLMTPPASGLRRTPSPFGRESAANGAMKRPGSRDAAAGRFGTESPATPGATPVGFRKSSFDADAGSVDFEGEGVGVGEEELVGRSLARELELEPLG</sequence>
<dbReference type="PANTHER" id="PTHR32083:SF0">
    <property type="entry name" value="CILIA AND FLAGELLA-ASSOCIATED PROTEIN 58"/>
    <property type="match status" value="1"/>
</dbReference>
<feature type="region of interest" description="Disordered" evidence="6">
    <location>
        <begin position="2774"/>
        <end position="2906"/>
    </location>
</feature>
<feature type="region of interest" description="Disordered" evidence="6">
    <location>
        <begin position="1706"/>
        <end position="1978"/>
    </location>
</feature>
<feature type="compositionally biased region" description="Polar residues" evidence="6">
    <location>
        <begin position="1830"/>
        <end position="1839"/>
    </location>
</feature>
<feature type="coiled-coil region" evidence="5">
    <location>
        <begin position="2241"/>
        <end position="2338"/>
    </location>
</feature>
<feature type="region of interest" description="Disordered" evidence="6">
    <location>
        <begin position="53"/>
        <end position="121"/>
    </location>
</feature>
<feature type="region of interest" description="Disordered" evidence="6">
    <location>
        <begin position="1620"/>
        <end position="1688"/>
    </location>
</feature>
<dbReference type="Pfam" id="PF00412">
    <property type="entry name" value="LIM"/>
    <property type="match status" value="3"/>
</dbReference>
<feature type="compositionally biased region" description="Basic and acidic residues" evidence="6">
    <location>
        <begin position="1677"/>
        <end position="1688"/>
    </location>
</feature>
<feature type="compositionally biased region" description="Low complexity" evidence="6">
    <location>
        <begin position="542"/>
        <end position="555"/>
    </location>
</feature>
<comment type="caution">
    <text evidence="8">The sequence shown here is derived from an EMBL/GenBank/DDBJ whole genome shotgun (WGS) entry which is preliminary data.</text>
</comment>
<dbReference type="InterPro" id="IPR001781">
    <property type="entry name" value="Znf_LIM"/>
</dbReference>
<feature type="compositionally biased region" description="Basic residues" evidence="6">
    <location>
        <begin position="293"/>
        <end position="304"/>
    </location>
</feature>
<keyword evidence="1 4" id="KW-0479">Metal-binding</keyword>
<feature type="compositionally biased region" description="Basic and acidic residues" evidence="6">
    <location>
        <begin position="1960"/>
        <end position="1976"/>
    </location>
</feature>
<feature type="compositionally biased region" description="Polar residues" evidence="6">
    <location>
        <begin position="2823"/>
        <end position="2835"/>
    </location>
</feature>
<accession>A0A4U7ANA1</accession>
<feature type="compositionally biased region" description="Basic and acidic residues" evidence="6">
    <location>
        <begin position="168"/>
        <end position="178"/>
    </location>
</feature>
<feature type="compositionally biased region" description="Basic and acidic residues" evidence="6">
    <location>
        <begin position="473"/>
        <end position="484"/>
    </location>
</feature>
<feature type="compositionally biased region" description="Low complexity" evidence="6">
    <location>
        <begin position="1862"/>
        <end position="1874"/>
    </location>
</feature>
<feature type="region of interest" description="Disordered" evidence="6">
    <location>
        <begin position="1379"/>
        <end position="1409"/>
    </location>
</feature>
<feature type="coiled-coil region" evidence="5">
    <location>
        <begin position="2585"/>
        <end position="2612"/>
    </location>
</feature>
<evidence type="ECO:0000259" key="7">
    <source>
        <dbReference type="PROSITE" id="PS50023"/>
    </source>
</evidence>
<feature type="compositionally biased region" description="Polar residues" evidence="6">
    <location>
        <begin position="973"/>
        <end position="989"/>
    </location>
</feature>
<dbReference type="GO" id="GO:0005856">
    <property type="term" value="C:cytoskeleton"/>
    <property type="evidence" value="ECO:0007669"/>
    <property type="project" value="TreeGrafter"/>
</dbReference>
<protein>
    <submittedName>
        <fullName evidence="8">LIM domain-containing protein 2</fullName>
    </submittedName>
</protein>
<feature type="compositionally biased region" description="Basic and acidic residues" evidence="6">
    <location>
        <begin position="2810"/>
        <end position="2822"/>
    </location>
</feature>
<feature type="compositionally biased region" description="Polar residues" evidence="6">
    <location>
        <begin position="211"/>
        <end position="223"/>
    </location>
</feature>
<dbReference type="FunFam" id="2.10.110.10:FF:000077">
    <property type="entry name" value="LIM domain protein"/>
    <property type="match status" value="1"/>
</dbReference>